<organism evidence="1 2">
    <name type="scientific">Roseburia intestinalis</name>
    <dbReference type="NCBI Taxonomy" id="166486"/>
    <lineage>
        <taxon>Bacteria</taxon>
        <taxon>Bacillati</taxon>
        <taxon>Bacillota</taxon>
        <taxon>Clostridia</taxon>
        <taxon>Lachnospirales</taxon>
        <taxon>Lachnospiraceae</taxon>
        <taxon>Roseburia</taxon>
    </lineage>
</organism>
<accession>A0A413SGJ1</accession>
<gene>
    <name evidence="1" type="ORF">DW927_11340</name>
</gene>
<evidence type="ECO:0000313" key="1">
    <source>
        <dbReference type="EMBL" id="RHA66487.1"/>
    </source>
</evidence>
<evidence type="ECO:0000313" key="2">
    <source>
        <dbReference type="Proteomes" id="UP000284465"/>
    </source>
</evidence>
<comment type="caution">
    <text evidence="1">The sequence shown here is derived from an EMBL/GenBank/DDBJ whole genome shotgun (WGS) entry which is preliminary data.</text>
</comment>
<dbReference type="EMBL" id="QSFP01000012">
    <property type="protein sequence ID" value="RHA66487.1"/>
    <property type="molecule type" value="Genomic_DNA"/>
</dbReference>
<proteinExistence type="predicted"/>
<evidence type="ECO:0008006" key="3">
    <source>
        <dbReference type="Google" id="ProtNLM"/>
    </source>
</evidence>
<sequence>MFVLPKTKLCEDKESARCDFVAGMIVGGLRRNNMSTDIASRKAGMSERTLRNKLQNPTSIKLGELYKLADMVGISINIKYKDIPD</sequence>
<dbReference type="AlphaFoldDB" id="A0A413SGJ1"/>
<name>A0A413SGJ1_9FIRM</name>
<protein>
    <recommendedName>
        <fullName evidence="3">XRE family transcriptional regulator</fullName>
    </recommendedName>
</protein>
<dbReference type="Proteomes" id="UP000284465">
    <property type="component" value="Unassembled WGS sequence"/>
</dbReference>
<reference evidence="1 2" key="1">
    <citation type="submission" date="2018-08" db="EMBL/GenBank/DDBJ databases">
        <title>A genome reference for cultivated species of the human gut microbiota.</title>
        <authorList>
            <person name="Zou Y."/>
            <person name="Xue W."/>
            <person name="Luo G."/>
        </authorList>
    </citation>
    <scope>NUCLEOTIDE SEQUENCE [LARGE SCALE GENOMIC DNA]</scope>
    <source>
        <strain evidence="1 2">AM43-11</strain>
    </source>
</reference>